<feature type="region of interest" description="Disordered" evidence="1">
    <location>
        <begin position="1"/>
        <end position="26"/>
    </location>
</feature>
<feature type="compositionally biased region" description="Pro residues" evidence="1">
    <location>
        <begin position="302"/>
        <end position="323"/>
    </location>
</feature>
<protein>
    <submittedName>
        <fullName evidence="2">Uncharacterized protein</fullName>
    </submittedName>
</protein>
<dbReference type="Proteomes" id="UP001217754">
    <property type="component" value="Chromosome 1"/>
</dbReference>
<gene>
    <name evidence="2" type="ORF">MJAP1_000243</name>
</gene>
<feature type="compositionally biased region" description="Acidic residues" evidence="1">
    <location>
        <begin position="53"/>
        <end position="75"/>
    </location>
</feature>
<name>A0AAF0EY27_9BASI</name>
<reference evidence="2" key="1">
    <citation type="submission" date="2023-03" db="EMBL/GenBank/DDBJ databases">
        <title>Mating type loci evolution in Malassezia.</title>
        <authorList>
            <person name="Coelho M.A."/>
        </authorList>
    </citation>
    <scope>NUCLEOTIDE SEQUENCE</scope>
    <source>
        <strain evidence="2">CBS 9431</strain>
    </source>
</reference>
<feature type="compositionally biased region" description="Basic and acidic residues" evidence="1">
    <location>
        <begin position="257"/>
        <end position="268"/>
    </location>
</feature>
<organism evidence="2 3">
    <name type="scientific">Malassezia japonica</name>
    <dbReference type="NCBI Taxonomy" id="223818"/>
    <lineage>
        <taxon>Eukaryota</taxon>
        <taxon>Fungi</taxon>
        <taxon>Dikarya</taxon>
        <taxon>Basidiomycota</taxon>
        <taxon>Ustilaginomycotina</taxon>
        <taxon>Malasseziomycetes</taxon>
        <taxon>Malasseziales</taxon>
        <taxon>Malasseziaceae</taxon>
        <taxon>Malassezia</taxon>
    </lineage>
</organism>
<feature type="region of interest" description="Disordered" evidence="1">
    <location>
        <begin position="186"/>
        <end position="239"/>
    </location>
</feature>
<dbReference type="RefSeq" id="XP_060120196.1">
    <property type="nucleotide sequence ID" value="XM_060264213.1"/>
</dbReference>
<feature type="region of interest" description="Disordered" evidence="1">
    <location>
        <begin position="257"/>
        <end position="323"/>
    </location>
</feature>
<dbReference type="EMBL" id="CP119958">
    <property type="protein sequence ID" value="WFD37299.1"/>
    <property type="molecule type" value="Genomic_DNA"/>
</dbReference>
<sequence length="323" mass="36265">MAARDADGGQMSPGVPELQLPDLLPPSRTLSQTELARREWIVRSLVSPIHDEFDSDDLYDDDEYEQEEDDDDEEVMERLRAARRRLEDLEVSERNGTGSCSPDLSPPDLRASSWGMYEHGTKPRSSSSIESSAAGVLQRRRVGNASNVSLPLMDLKLDLKSIPIPSYIDAERRRIRIATERLGASDRWQVPTRTPQKGRSPVCERPPERREPSRSPSNTRPSALTTPQLSETEHSGSRFGLAPYAALEREEWRWSPEQHLKELQDEKNAPPALERGALHTPESEDRTFLSSAEAEWSWALSPLPPPCAPTNEPPIPPTLPTRV</sequence>
<feature type="compositionally biased region" description="Low complexity" evidence="1">
    <location>
        <begin position="289"/>
        <end position="301"/>
    </location>
</feature>
<feature type="region of interest" description="Disordered" evidence="1">
    <location>
        <begin position="52"/>
        <end position="75"/>
    </location>
</feature>
<dbReference type="GeneID" id="85223892"/>
<evidence type="ECO:0000256" key="1">
    <source>
        <dbReference type="SAM" id="MobiDB-lite"/>
    </source>
</evidence>
<accession>A0AAF0EY27</accession>
<evidence type="ECO:0000313" key="3">
    <source>
        <dbReference type="Proteomes" id="UP001217754"/>
    </source>
</evidence>
<keyword evidence="3" id="KW-1185">Reference proteome</keyword>
<dbReference type="AlphaFoldDB" id="A0AAF0EY27"/>
<proteinExistence type="predicted"/>
<feature type="region of interest" description="Disordered" evidence="1">
    <location>
        <begin position="87"/>
        <end position="132"/>
    </location>
</feature>
<evidence type="ECO:0000313" key="2">
    <source>
        <dbReference type="EMBL" id="WFD37299.1"/>
    </source>
</evidence>